<dbReference type="AlphaFoldDB" id="A0A1F4UMA3"/>
<evidence type="ECO:0000259" key="2">
    <source>
        <dbReference type="Pfam" id="PF00534"/>
    </source>
</evidence>
<keyword evidence="1" id="KW-1133">Transmembrane helix</keyword>
<dbReference type="InterPro" id="IPR001296">
    <property type="entry name" value="Glyco_trans_1"/>
</dbReference>
<accession>A0A1F4UMA3</accession>
<name>A0A1F4UMA3_UNCKA</name>
<dbReference type="Proteomes" id="UP000178615">
    <property type="component" value="Unassembled WGS sequence"/>
</dbReference>
<evidence type="ECO:0000256" key="1">
    <source>
        <dbReference type="SAM" id="Phobius"/>
    </source>
</evidence>
<evidence type="ECO:0008006" key="6">
    <source>
        <dbReference type="Google" id="ProtNLM"/>
    </source>
</evidence>
<dbReference type="PANTHER" id="PTHR12526">
    <property type="entry name" value="GLYCOSYLTRANSFERASE"/>
    <property type="match status" value="1"/>
</dbReference>
<dbReference type="PANTHER" id="PTHR12526:SF630">
    <property type="entry name" value="GLYCOSYLTRANSFERASE"/>
    <property type="match status" value="1"/>
</dbReference>
<feature type="domain" description="Glycosyl transferase family 1" evidence="2">
    <location>
        <begin position="189"/>
        <end position="345"/>
    </location>
</feature>
<evidence type="ECO:0000259" key="3">
    <source>
        <dbReference type="Pfam" id="PF13439"/>
    </source>
</evidence>
<organism evidence="4 5">
    <name type="scientific">candidate division WWE3 bacterium RBG_19FT_COMBO_34_6</name>
    <dbReference type="NCBI Taxonomy" id="1802612"/>
    <lineage>
        <taxon>Bacteria</taxon>
        <taxon>Katanobacteria</taxon>
    </lineage>
</organism>
<keyword evidence="1" id="KW-0812">Transmembrane</keyword>
<feature type="domain" description="Glycosyltransferase subfamily 4-like N-terminal" evidence="3">
    <location>
        <begin position="15"/>
        <end position="173"/>
    </location>
</feature>
<dbReference type="EMBL" id="MEUV01000016">
    <property type="protein sequence ID" value="OGC46088.1"/>
    <property type="molecule type" value="Genomic_DNA"/>
</dbReference>
<protein>
    <recommendedName>
        <fullName evidence="6">Glycosyl transferase family 1 domain-containing protein</fullName>
    </recommendedName>
</protein>
<comment type="caution">
    <text evidence="4">The sequence shown here is derived from an EMBL/GenBank/DDBJ whole genome shotgun (WGS) entry which is preliminary data.</text>
</comment>
<proteinExistence type="predicted"/>
<dbReference type="Pfam" id="PF00534">
    <property type="entry name" value="Glycos_transf_1"/>
    <property type="match status" value="1"/>
</dbReference>
<dbReference type="Gene3D" id="3.40.50.2000">
    <property type="entry name" value="Glycogen Phosphorylase B"/>
    <property type="match status" value="2"/>
</dbReference>
<evidence type="ECO:0000313" key="5">
    <source>
        <dbReference type="Proteomes" id="UP000178615"/>
    </source>
</evidence>
<feature type="transmembrane region" description="Helical" evidence="1">
    <location>
        <begin position="129"/>
        <end position="152"/>
    </location>
</feature>
<dbReference type="InterPro" id="IPR028098">
    <property type="entry name" value="Glyco_trans_4-like_N"/>
</dbReference>
<evidence type="ECO:0000313" key="4">
    <source>
        <dbReference type="EMBL" id="OGC46088.1"/>
    </source>
</evidence>
<dbReference type="SUPFAM" id="SSF53756">
    <property type="entry name" value="UDP-Glycosyltransferase/glycogen phosphorylase"/>
    <property type="match status" value="1"/>
</dbReference>
<sequence length="373" mass="42988">MHKIKICYLIVSPYYGGVVTVVSHLIEGLDKNKYEISLVFDSGYPEEDLRLKNAKLFPLRIRGRSFILDIFKLYRIFKKEKFDIVHSHNTKTHIIGIIVAFLARIPLKICTIHEDLIGILEKKKKNKVFFLYLYKTIFALTDVIVCVSNSTLEKIKMLFFKKNVCVIRNGYDCKTHINKLNDIIPKDSTNKNIIITYLGRITKEKGLHILIAALELLIQKTDVTLQIIGGSYDDSYMKKIIELITKLDLRNIHFYGVLKDFSALLLRTDIVVVPSLMESMGYSILDAWCYKKAVIASDIDGIPEVITNERDGLLFIHNNSADLAQKLEYLIQKPDIRIRLGENGFRKLKEKYSAVNFVKNMEDIYLSGLCKRI</sequence>
<reference evidence="4 5" key="1">
    <citation type="journal article" date="2016" name="Nat. Commun.">
        <title>Thousands of microbial genomes shed light on interconnected biogeochemical processes in an aquifer system.</title>
        <authorList>
            <person name="Anantharaman K."/>
            <person name="Brown C.T."/>
            <person name="Hug L.A."/>
            <person name="Sharon I."/>
            <person name="Castelle C.J."/>
            <person name="Probst A.J."/>
            <person name="Thomas B.C."/>
            <person name="Singh A."/>
            <person name="Wilkins M.J."/>
            <person name="Karaoz U."/>
            <person name="Brodie E.L."/>
            <person name="Williams K.H."/>
            <person name="Hubbard S.S."/>
            <person name="Banfield J.F."/>
        </authorList>
    </citation>
    <scope>NUCLEOTIDE SEQUENCE [LARGE SCALE GENOMIC DNA]</scope>
</reference>
<gene>
    <name evidence="4" type="ORF">A2V49_04550</name>
</gene>
<keyword evidence="1" id="KW-0472">Membrane</keyword>
<dbReference type="GO" id="GO:0016757">
    <property type="term" value="F:glycosyltransferase activity"/>
    <property type="evidence" value="ECO:0007669"/>
    <property type="project" value="InterPro"/>
</dbReference>
<dbReference type="Pfam" id="PF13439">
    <property type="entry name" value="Glyco_transf_4"/>
    <property type="match status" value="1"/>
</dbReference>